<reference evidence="11 12" key="1">
    <citation type="submission" date="2020-08" db="EMBL/GenBank/DDBJ databases">
        <title>Genomic Encyclopedia of Type Strains, Phase IV (KMG-V): Genome sequencing to study the core and pangenomes of soil and plant-associated prokaryotes.</title>
        <authorList>
            <person name="Whitman W."/>
        </authorList>
    </citation>
    <scope>NUCLEOTIDE SEQUENCE [LARGE SCALE GENOMIC DNA]</scope>
    <source>
        <strain evidence="11 12">M8UP14</strain>
    </source>
</reference>
<name>A0A7W7ZHI5_9BACT</name>
<keyword evidence="12" id="KW-1185">Reference proteome</keyword>
<evidence type="ECO:0000256" key="8">
    <source>
        <dbReference type="ARBA" id="ARBA00023315"/>
    </source>
</evidence>
<organism evidence="11 12">
    <name type="scientific">Granulicella aggregans</name>
    <dbReference type="NCBI Taxonomy" id="474949"/>
    <lineage>
        <taxon>Bacteria</taxon>
        <taxon>Pseudomonadati</taxon>
        <taxon>Acidobacteriota</taxon>
        <taxon>Terriglobia</taxon>
        <taxon>Terriglobales</taxon>
        <taxon>Acidobacteriaceae</taxon>
        <taxon>Granulicella</taxon>
    </lineage>
</organism>
<evidence type="ECO:0000256" key="6">
    <source>
        <dbReference type="ARBA" id="ARBA00022989"/>
    </source>
</evidence>
<evidence type="ECO:0000256" key="7">
    <source>
        <dbReference type="ARBA" id="ARBA00023136"/>
    </source>
</evidence>
<dbReference type="InterPro" id="IPR028362">
    <property type="entry name" value="AlgI"/>
</dbReference>
<keyword evidence="3 9" id="KW-1003">Cell membrane</keyword>
<feature type="transmembrane region" description="Helical" evidence="10">
    <location>
        <begin position="54"/>
        <end position="71"/>
    </location>
</feature>
<feature type="transmembrane region" description="Helical" evidence="10">
    <location>
        <begin position="290"/>
        <end position="318"/>
    </location>
</feature>
<dbReference type="Pfam" id="PF03062">
    <property type="entry name" value="MBOAT"/>
    <property type="match status" value="1"/>
</dbReference>
<keyword evidence="8 9" id="KW-0012">Acyltransferase</keyword>
<evidence type="ECO:0000256" key="3">
    <source>
        <dbReference type="ARBA" id="ARBA00022475"/>
    </source>
</evidence>
<dbReference type="PANTHER" id="PTHR13285">
    <property type="entry name" value="ACYLTRANSFERASE"/>
    <property type="match status" value="1"/>
</dbReference>
<dbReference type="EMBL" id="JACHIP010000007">
    <property type="protein sequence ID" value="MBB5059901.1"/>
    <property type="molecule type" value="Genomic_DNA"/>
</dbReference>
<comment type="subcellular location">
    <subcellularLocation>
        <location evidence="1">Cell membrane</location>
        <topology evidence="1">Multi-pass membrane protein</topology>
    </subcellularLocation>
</comment>
<accession>A0A7W7ZHI5</accession>
<dbReference type="RefSeq" id="WP_184221817.1">
    <property type="nucleotide sequence ID" value="NZ_JACHIP010000007.1"/>
</dbReference>
<keyword evidence="4 9" id="KW-0808">Transferase</keyword>
<dbReference type="PIRSF" id="PIRSF016636">
    <property type="entry name" value="AlgI_DltB"/>
    <property type="match status" value="1"/>
</dbReference>
<keyword evidence="7 9" id="KW-0472">Membrane</keyword>
<dbReference type="PIRSF" id="PIRSF500217">
    <property type="entry name" value="AlgI"/>
    <property type="match status" value="1"/>
</dbReference>
<feature type="transmembrane region" description="Helical" evidence="10">
    <location>
        <begin position="214"/>
        <end position="231"/>
    </location>
</feature>
<evidence type="ECO:0000256" key="2">
    <source>
        <dbReference type="ARBA" id="ARBA00010323"/>
    </source>
</evidence>
<evidence type="ECO:0000256" key="4">
    <source>
        <dbReference type="ARBA" id="ARBA00022679"/>
    </source>
</evidence>
<dbReference type="InterPro" id="IPR004299">
    <property type="entry name" value="MBOAT_fam"/>
</dbReference>
<gene>
    <name evidence="11" type="ORF">HDF16_004630</name>
</gene>
<feature type="transmembrane region" description="Helical" evidence="10">
    <location>
        <begin position="83"/>
        <end position="103"/>
    </location>
</feature>
<evidence type="ECO:0000313" key="11">
    <source>
        <dbReference type="EMBL" id="MBB5059901.1"/>
    </source>
</evidence>
<dbReference type="Proteomes" id="UP000540989">
    <property type="component" value="Unassembled WGS sequence"/>
</dbReference>
<dbReference type="GO" id="GO:0005886">
    <property type="term" value="C:plasma membrane"/>
    <property type="evidence" value="ECO:0007669"/>
    <property type="project" value="UniProtKB-SubCell"/>
</dbReference>
<proteinExistence type="inferred from homology"/>
<feature type="transmembrane region" description="Helical" evidence="10">
    <location>
        <begin position="251"/>
        <end position="270"/>
    </location>
</feature>
<dbReference type="InterPro" id="IPR051085">
    <property type="entry name" value="MB_O-acyltransferase"/>
</dbReference>
<dbReference type="GO" id="GO:0016746">
    <property type="term" value="F:acyltransferase activity"/>
    <property type="evidence" value="ECO:0007669"/>
    <property type="project" value="UniProtKB-KW"/>
</dbReference>
<evidence type="ECO:0000256" key="9">
    <source>
        <dbReference type="PIRNR" id="PIRNR016636"/>
    </source>
</evidence>
<feature type="transmembrane region" description="Helical" evidence="10">
    <location>
        <begin position="352"/>
        <end position="371"/>
    </location>
</feature>
<dbReference type="InterPro" id="IPR024194">
    <property type="entry name" value="Ac/AlaTfrase_AlgI/DltB"/>
</dbReference>
<dbReference type="AlphaFoldDB" id="A0A7W7ZHI5"/>
<evidence type="ECO:0000256" key="5">
    <source>
        <dbReference type="ARBA" id="ARBA00022692"/>
    </source>
</evidence>
<dbReference type="PANTHER" id="PTHR13285:SF23">
    <property type="entry name" value="TEICHOIC ACID D-ALANYLTRANSFERASE"/>
    <property type="match status" value="1"/>
</dbReference>
<keyword evidence="6 10" id="KW-1133">Transmembrane helix</keyword>
<evidence type="ECO:0000256" key="1">
    <source>
        <dbReference type="ARBA" id="ARBA00004651"/>
    </source>
</evidence>
<feature type="transmembrane region" description="Helical" evidence="10">
    <location>
        <begin position="13"/>
        <end position="33"/>
    </location>
</feature>
<evidence type="ECO:0000313" key="12">
    <source>
        <dbReference type="Proteomes" id="UP000540989"/>
    </source>
</evidence>
<feature type="transmembrane region" description="Helical" evidence="10">
    <location>
        <begin position="188"/>
        <end position="208"/>
    </location>
</feature>
<comment type="similarity">
    <text evidence="2 9">Belongs to the membrane-bound acyltransferase family.</text>
</comment>
<evidence type="ECO:0000256" key="10">
    <source>
        <dbReference type="SAM" id="Phobius"/>
    </source>
</evidence>
<dbReference type="GO" id="GO:0042121">
    <property type="term" value="P:alginic acid biosynthetic process"/>
    <property type="evidence" value="ECO:0007669"/>
    <property type="project" value="InterPro"/>
</dbReference>
<comment type="caution">
    <text evidence="11">The sequence shown here is derived from an EMBL/GenBank/DDBJ whole genome shotgun (WGS) entry which is preliminary data.</text>
</comment>
<protein>
    <submittedName>
        <fullName evidence="11">D-alanyl-lipoteichoic acid acyltransferase DltB (MBOAT superfamily)</fullName>
    </submittedName>
</protein>
<keyword evidence="5 10" id="KW-0812">Transmembrane</keyword>
<sequence length="380" mass="42911">MDLQQGAAVQQDFFSYLLFVSFFPHLIAGPILHHKDIMPQFQRNRKYGLQINDLAIGFSWFIMGMFKKVILADHLSPTADAVFAAHGMVTHSTAWIGVLSYALQLYFDFSGYCDMALGLARMFSIDFPLNFASPYKAASIVEFWQRWHMTLTQYIGSYLYSPIQFWVSAHRQQRGKKVTRKAQATVEGFTQMILLPTVVTMFIAGIWHGAGLQFLVFGLLHGVYLSVNHAWKNIRHQRKIETLPGLPGHMIRGFCVLLTFSCVVLGQVFFRANSVPDAMNLLRSMISVRSVGAASVMFDSASFSKAMIVIGFIIVWTFPNTQQILARYKPALQLAPSDGKPGRLAIFWQPNLIWGMLLGVVLLGCLIQIQVPSTFLYFQF</sequence>